<proteinExistence type="predicted"/>
<sequence>MANRRELSVFERIPRTICQNAINNFHEKGLTDVAAHSGRPPLLSDHEERTLICQARENRKDSLE</sequence>
<protein>
    <submittedName>
        <fullName evidence="1">9761_t:CDS:1</fullName>
    </submittedName>
</protein>
<comment type="caution">
    <text evidence="1">The sequence shown here is derived from an EMBL/GenBank/DDBJ whole genome shotgun (WGS) entry which is preliminary data.</text>
</comment>
<dbReference type="EMBL" id="CAJVPS010014624">
    <property type="protein sequence ID" value="CAG8683406.1"/>
    <property type="molecule type" value="Genomic_DNA"/>
</dbReference>
<reference evidence="1" key="1">
    <citation type="submission" date="2021-06" db="EMBL/GenBank/DDBJ databases">
        <authorList>
            <person name="Kallberg Y."/>
            <person name="Tangrot J."/>
            <person name="Rosling A."/>
        </authorList>
    </citation>
    <scope>NUCLEOTIDE SEQUENCE</scope>
    <source>
        <strain evidence="1">FL130A</strain>
    </source>
</reference>
<accession>A0A9N9HIB1</accession>
<gene>
    <name evidence="1" type="ORF">ALEPTO_LOCUS10928</name>
</gene>
<evidence type="ECO:0000313" key="1">
    <source>
        <dbReference type="EMBL" id="CAG8683406.1"/>
    </source>
</evidence>
<dbReference type="OrthoDB" id="2393464at2759"/>
<keyword evidence="2" id="KW-1185">Reference proteome</keyword>
<name>A0A9N9HIB1_9GLOM</name>
<evidence type="ECO:0000313" key="2">
    <source>
        <dbReference type="Proteomes" id="UP000789508"/>
    </source>
</evidence>
<dbReference type="AlphaFoldDB" id="A0A9N9HIB1"/>
<organism evidence="1 2">
    <name type="scientific">Ambispora leptoticha</name>
    <dbReference type="NCBI Taxonomy" id="144679"/>
    <lineage>
        <taxon>Eukaryota</taxon>
        <taxon>Fungi</taxon>
        <taxon>Fungi incertae sedis</taxon>
        <taxon>Mucoromycota</taxon>
        <taxon>Glomeromycotina</taxon>
        <taxon>Glomeromycetes</taxon>
        <taxon>Archaeosporales</taxon>
        <taxon>Ambisporaceae</taxon>
        <taxon>Ambispora</taxon>
    </lineage>
</organism>
<dbReference type="Proteomes" id="UP000789508">
    <property type="component" value="Unassembled WGS sequence"/>
</dbReference>